<dbReference type="PANTHER" id="PTHR46268:SF6">
    <property type="entry name" value="UNIVERSAL STRESS PROTEIN UP12"/>
    <property type="match status" value="1"/>
</dbReference>
<dbReference type="PANTHER" id="PTHR46268">
    <property type="entry name" value="STRESS RESPONSE PROTEIN NHAX"/>
    <property type="match status" value="1"/>
</dbReference>
<dbReference type="RefSeq" id="WP_069464163.1">
    <property type="nucleotide sequence ID" value="NZ_FODD01000055.1"/>
</dbReference>
<proteinExistence type="inferred from homology"/>
<evidence type="ECO:0000259" key="2">
    <source>
        <dbReference type="Pfam" id="PF00582"/>
    </source>
</evidence>
<accession>A0A1H8TLS2</accession>
<comment type="similarity">
    <text evidence="1">Belongs to the universal stress protein A family.</text>
</comment>
<dbReference type="InterPro" id="IPR006015">
    <property type="entry name" value="Universal_stress_UspA"/>
</dbReference>
<dbReference type="PRINTS" id="PR01438">
    <property type="entry name" value="UNVRSLSTRESS"/>
</dbReference>
<evidence type="ECO:0000313" key="3">
    <source>
        <dbReference type="EMBL" id="SEO91771.1"/>
    </source>
</evidence>
<dbReference type="EMBL" id="FODD01000055">
    <property type="protein sequence ID" value="SEO91771.1"/>
    <property type="molecule type" value="Genomic_DNA"/>
</dbReference>
<keyword evidence="4" id="KW-1185">Reference proteome</keyword>
<organism evidence="3 4">
    <name type="scientific">Actinacidiphila rubida</name>
    <dbReference type="NCBI Taxonomy" id="310780"/>
    <lineage>
        <taxon>Bacteria</taxon>
        <taxon>Bacillati</taxon>
        <taxon>Actinomycetota</taxon>
        <taxon>Actinomycetes</taxon>
        <taxon>Kitasatosporales</taxon>
        <taxon>Streptomycetaceae</taxon>
        <taxon>Actinacidiphila</taxon>
    </lineage>
</organism>
<feature type="domain" description="UspA" evidence="2">
    <location>
        <begin position="1"/>
        <end position="142"/>
    </location>
</feature>
<dbReference type="Proteomes" id="UP000181951">
    <property type="component" value="Unassembled WGS sequence"/>
</dbReference>
<reference evidence="3 4" key="1">
    <citation type="submission" date="2016-10" db="EMBL/GenBank/DDBJ databases">
        <authorList>
            <person name="de Groot N.N."/>
        </authorList>
    </citation>
    <scope>NUCLEOTIDE SEQUENCE [LARGE SCALE GENOMIC DNA]</scope>
    <source>
        <strain evidence="3 4">CGMCC 4.2026</strain>
    </source>
</reference>
<dbReference type="SUPFAM" id="SSF52402">
    <property type="entry name" value="Adenine nucleotide alpha hydrolases-like"/>
    <property type="match status" value="1"/>
</dbReference>
<gene>
    <name evidence="3" type="ORF">SAMN05216267_105528</name>
</gene>
<dbReference type="CDD" id="cd00293">
    <property type="entry name" value="USP-like"/>
    <property type="match status" value="1"/>
</dbReference>
<dbReference type="AlphaFoldDB" id="A0A1H8TLS2"/>
<dbReference type="InterPro" id="IPR006016">
    <property type="entry name" value="UspA"/>
</dbReference>
<sequence>MYKKILAAVDGSDNGQAVLDTVASLAKLSGASVHVIHIRPDQVVAGGITAGVVVSTEEANEGTEVVEAALTRLRAEGIAAEGEVDEGLREELAAILVERAEALGSDLIAVGPGHYRGFSAFLHASVSNGVAKNAPVSVLLVRGRS</sequence>
<protein>
    <submittedName>
        <fullName evidence="3">Nucleotide-binding universal stress protein, UspA family</fullName>
    </submittedName>
</protein>
<dbReference type="STRING" id="310780.SAMN05216267_105528"/>
<dbReference type="InterPro" id="IPR014729">
    <property type="entry name" value="Rossmann-like_a/b/a_fold"/>
</dbReference>
<dbReference type="Pfam" id="PF00582">
    <property type="entry name" value="Usp"/>
    <property type="match status" value="1"/>
</dbReference>
<evidence type="ECO:0000313" key="4">
    <source>
        <dbReference type="Proteomes" id="UP000181951"/>
    </source>
</evidence>
<name>A0A1H8TLS2_9ACTN</name>
<evidence type="ECO:0000256" key="1">
    <source>
        <dbReference type="ARBA" id="ARBA00008791"/>
    </source>
</evidence>
<dbReference type="Gene3D" id="3.40.50.620">
    <property type="entry name" value="HUPs"/>
    <property type="match status" value="1"/>
</dbReference>